<keyword evidence="6" id="KW-0862">Zinc</keyword>
<evidence type="ECO:0000256" key="2">
    <source>
        <dbReference type="ARBA" id="ARBA00007353"/>
    </source>
</evidence>
<evidence type="ECO:0000256" key="10">
    <source>
        <dbReference type="RuleBase" id="RU361274"/>
    </source>
</evidence>
<dbReference type="GO" id="GO:0005507">
    <property type="term" value="F:copper ion binding"/>
    <property type="evidence" value="ECO:0007669"/>
    <property type="project" value="TreeGrafter"/>
</dbReference>
<evidence type="ECO:0000256" key="5">
    <source>
        <dbReference type="ARBA" id="ARBA00022801"/>
    </source>
</evidence>
<keyword evidence="12" id="KW-1185">Reference proteome</keyword>
<comment type="catalytic activity">
    <reaction evidence="9">
        <text>S-methyl-5'-thioadenosine + phosphate = 5-(methylsulfanyl)-alpha-D-ribose 1-phosphate + adenine</text>
        <dbReference type="Rhea" id="RHEA:11852"/>
        <dbReference type="ChEBI" id="CHEBI:16708"/>
        <dbReference type="ChEBI" id="CHEBI:17509"/>
        <dbReference type="ChEBI" id="CHEBI:43474"/>
        <dbReference type="ChEBI" id="CHEBI:58533"/>
        <dbReference type="EC" id="2.4.2.28"/>
    </reaction>
    <physiologicalReaction direction="left-to-right" evidence="9">
        <dbReference type="Rhea" id="RHEA:11853"/>
    </physiologicalReaction>
</comment>
<dbReference type="Pfam" id="PF02578">
    <property type="entry name" value="Cu-oxidase_4"/>
    <property type="match status" value="1"/>
</dbReference>
<evidence type="ECO:0000256" key="9">
    <source>
        <dbReference type="ARBA" id="ARBA00049893"/>
    </source>
</evidence>
<comment type="catalytic activity">
    <reaction evidence="8">
        <text>adenosine + phosphate = alpha-D-ribose 1-phosphate + adenine</text>
        <dbReference type="Rhea" id="RHEA:27642"/>
        <dbReference type="ChEBI" id="CHEBI:16335"/>
        <dbReference type="ChEBI" id="CHEBI:16708"/>
        <dbReference type="ChEBI" id="CHEBI:43474"/>
        <dbReference type="ChEBI" id="CHEBI:57720"/>
        <dbReference type="EC" id="2.4.2.1"/>
    </reaction>
    <physiologicalReaction direction="left-to-right" evidence="8">
        <dbReference type="Rhea" id="RHEA:27643"/>
    </physiologicalReaction>
</comment>
<dbReference type="GO" id="GO:0017061">
    <property type="term" value="F:S-methyl-5-thioadenosine phosphorylase activity"/>
    <property type="evidence" value="ECO:0007669"/>
    <property type="project" value="UniProtKB-EC"/>
</dbReference>
<gene>
    <name evidence="11" type="ORF">SAMN05660330_02127</name>
</gene>
<sequence length="263" mass="28022">MAGSPSIADKLVSGSAACGARSNSSSVAYCMFSRYGGSSEGRFASLNIAANVGDTAAAVAANRELVKRQAGVTRLVSAHQTHGTSVYCLKTPIDRDVTVGEKNGCDALVTDVPGTGLMIQHADCQAILLFDPVTGVIAAVHSGWRGSVQNIAAKVVGTMTTEFGCDPADINARISPSLGPCCAEFIHYREELPEHFYQFMTSENYFDFWKISRSQLTRAGLLNGNIAVCEVCTVCCRDYFSYRRARPNGGVTGRNCSVIALVK</sequence>
<dbReference type="GO" id="GO:0016787">
    <property type="term" value="F:hydrolase activity"/>
    <property type="evidence" value="ECO:0007669"/>
    <property type="project" value="UniProtKB-KW"/>
</dbReference>
<dbReference type="CDD" id="cd16833">
    <property type="entry name" value="YfiH"/>
    <property type="match status" value="1"/>
</dbReference>
<evidence type="ECO:0000256" key="6">
    <source>
        <dbReference type="ARBA" id="ARBA00022833"/>
    </source>
</evidence>
<dbReference type="SUPFAM" id="SSF64438">
    <property type="entry name" value="CNF1/YfiH-like putative cysteine hydrolases"/>
    <property type="match status" value="1"/>
</dbReference>
<reference evidence="11 12" key="1">
    <citation type="submission" date="2016-10" db="EMBL/GenBank/DDBJ databases">
        <authorList>
            <person name="de Groot N.N."/>
        </authorList>
    </citation>
    <scope>NUCLEOTIDE SEQUENCE [LARGE SCALE GENOMIC DNA]</scope>
    <source>
        <strain evidence="11 12">DSM 12130</strain>
    </source>
</reference>
<evidence type="ECO:0000313" key="11">
    <source>
        <dbReference type="EMBL" id="SDP22198.1"/>
    </source>
</evidence>
<keyword evidence="5" id="KW-0378">Hydrolase</keyword>
<dbReference type="NCBIfam" id="TIGR00726">
    <property type="entry name" value="peptidoglycan editing factor PgeF"/>
    <property type="match status" value="1"/>
</dbReference>
<accession>A0A1H0QZL9</accession>
<dbReference type="PANTHER" id="PTHR30616:SF2">
    <property type="entry name" value="PURINE NUCLEOSIDE PHOSPHORYLASE LACC1"/>
    <property type="match status" value="1"/>
</dbReference>
<dbReference type="InterPro" id="IPR038371">
    <property type="entry name" value="Cu_polyphenol_OxRdtase_sf"/>
</dbReference>
<evidence type="ECO:0000313" key="12">
    <source>
        <dbReference type="Proteomes" id="UP000199073"/>
    </source>
</evidence>
<dbReference type="InterPro" id="IPR003730">
    <property type="entry name" value="Cu_polyphenol_OxRdtase"/>
</dbReference>
<comment type="similarity">
    <text evidence="2 10">Belongs to the purine nucleoside phosphorylase YfiH/LACC1 family.</text>
</comment>
<comment type="catalytic activity">
    <reaction evidence="7">
        <text>adenosine + H2O + H(+) = inosine + NH4(+)</text>
        <dbReference type="Rhea" id="RHEA:24408"/>
        <dbReference type="ChEBI" id="CHEBI:15377"/>
        <dbReference type="ChEBI" id="CHEBI:15378"/>
        <dbReference type="ChEBI" id="CHEBI:16335"/>
        <dbReference type="ChEBI" id="CHEBI:17596"/>
        <dbReference type="ChEBI" id="CHEBI:28938"/>
        <dbReference type="EC" id="3.5.4.4"/>
    </reaction>
    <physiologicalReaction direction="left-to-right" evidence="7">
        <dbReference type="Rhea" id="RHEA:24409"/>
    </physiologicalReaction>
</comment>
<dbReference type="InterPro" id="IPR011324">
    <property type="entry name" value="Cytotoxic_necrot_fac-like_cat"/>
</dbReference>
<evidence type="ECO:0000256" key="8">
    <source>
        <dbReference type="ARBA" id="ARBA00048968"/>
    </source>
</evidence>
<dbReference type="AlphaFoldDB" id="A0A1H0QZL9"/>
<protein>
    <recommendedName>
        <fullName evidence="10">Purine nucleoside phosphorylase</fullName>
    </recommendedName>
</protein>
<organism evidence="11 12">
    <name type="scientific">Desulforhopalus singaporensis</name>
    <dbReference type="NCBI Taxonomy" id="91360"/>
    <lineage>
        <taxon>Bacteria</taxon>
        <taxon>Pseudomonadati</taxon>
        <taxon>Thermodesulfobacteriota</taxon>
        <taxon>Desulfobulbia</taxon>
        <taxon>Desulfobulbales</taxon>
        <taxon>Desulfocapsaceae</taxon>
        <taxon>Desulforhopalus</taxon>
    </lineage>
</organism>
<keyword evidence="4" id="KW-0479">Metal-binding</keyword>
<proteinExistence type="inferred from homology"/>
<dbReference type="Gene3D" id="3.60.140.10">
    <property type="entry name" value="CNF1/YfiH-like putative cysteine hydrolases"/>
    <property type="match status" value="1"/>
</dbReference>
<evidence type="ECO:0000256" key="3">
    <source>
        <dbReference type="ARBA" id="ARBA00022679"/>
    </source>
</evidence>
<evidence type="ECO:0000256" key="7">
    <source>
        <dbReference type="ARBA" id="ARBA00047989"/>
    </source>
</evidence>
<name>A0A1H0QZL9_9BACT</name>
<dbReference type="Proteomes" id="UP000199073">
    <property type="component" value="Unassembled WGS sequence"/>
</dbReference>
<dbReference type="STRING" id="91360.SAMN05660330_02127"/>
<keyword evidence="3" id="KW-0808">Transferase</keyword>
<evidence type="ECO:0000256" key="4">
    <source>
        <dbReference type="ARBA" id="ARBA00022723"/>
    </source>
</evidence>
<dbReference type="EMBL" id="FNJI01000013">
    <property type="protein sequence ID" value="SDP22198.1"/>
    <property type="molecule type" value="Genomic_DNA"/>
</dbReference>
<dbReference type="RefSeq" id="WP_176761176.1">
    <property type="nucleotide sequence ID" value="NZ_FNJI01000013.1"/>
</dbReference>
<evidence type="ECO:0000256" key="1">
    <source>
        <dbReference type="ARBA" id="ARBA00000553"/>
    </source>
</evidence>
<comment type="catalytic activity">
    <reaction evidence="1">
        <text>inosine + phosphate = alpha-D-ribose 1-phosphate + hypoxanthine</text>
        <dbReference type="Rhea" id="RHEA:27646"/>
        <dbReference type="ChEBI" id="CHEBI:17368"/>
        <dbReference type="ChEBI" id="CHEBI:17596"/>
        <dbReference type="ChEBI" id="CHEBI:43474"/>
        <dbReference type="ChEBI" id="CHEBI:57720"/>
        <dbReference type="EC" id="2.4.2.1"/>
    </reaction>
    <physiologicalReaction direction="left-to-right" evidence="1">
        <dbReference type="Rhea" id="RHEA:27647"/>
    </physiologicalReaction>
</comment>
<dbReference type="PANTHER" id="PTHR30616">
    <property type="entry name" value="UNCHARACTERIZED PROTEIN YFIH"/>
    <property type="match status" value="1"/>
</dbReference>